<dbReference type="PATRIC" id="fig|512565.3.peg.5498"/>
<evidence type="ECO:0000256" key="1">
    <source>
        <dbReference type="ARBA" id="ARBA00023015"/>
    </source>
</evidence>
<gene>
    <name evidence="5" type="ordered locus">AMIS_55020</name>
</gene>
<dbReference type="InterPro" id="IPR010982">
    <property type="entry name" value="Lambda_DNA-bd_dom_sf"/>
</dbReference>
<dbReference type="SUPFAM" id="SSF53822">
    <property type="entry name" value="Periplasmic binding protein-like I"/>
    <property type="match status" value="1"/>
</dbReference>
<dbReference type="InterPro" id="IPR028082">
    <property type="entry name" value="Peripla_BP_I"/>
</dbReference>
<keyword evidence="1" id="KW-0805">Transcription regulation</keyword>
<dbReference type="EMBL" id="AP012319">
    <property type="protein sequence ID" value="BAL90722.1"/>
    <property type="molecule type" value="Genomic_DNA"/>
</dbReference>
<keyword evidence="3" id="KW-0804">Transcription</keyword>
<dbReference type="SUPFAM" id="SSF47413">
    <property type="entry name" value="lambda repressor-like DNA-binding domains"/>
    <property type="match status" value="1"/>
</dbReference>
<reference evidence="5 6" key="1">
    <citation type="submission" date="2012-02" db="EMBL/GenBank/DDBJ databases">
        <title>Complete genome sequence of Actinoplanes missouriensis 431 (= NBRC 102363).</title>
        <authorList>
            <person name="Ohnishi Y."/>
            <person name="Ishikawa J."/>
            <person name="Sekine M."/>
            <person name="Hosoyama A."/>
            <person name="Harada T."/>
            <person name="Narita H."/>
            <person name="Hata T."/>
            <person name="Konno Y."/>
            <person name="Tutikane K."/>
            <person name="Fujita N."/>
            <person name="Horinouchi S."/>
            <person name="Hayakawa M."/>
        </authorList>
    </citation>
    <scope>NUCLEOTIDE SEQUENCE [LARGE SCALE GENOMIC DNA]</scope>
    <source>
        <strain evidence="6">ATCC 14538 / DSM 43046 / CBS 188.64 / JCM 3121 / NBRC 102363 / NCIMB 12654 / NRRL B-3342 / UNCC 431</strain>
    </source>
</reference>
<dbReference type="PROSITE" id="PS00356">
    <property type="entry name" value="HTH_LACI_1"/>
    <property type="match status" value="1"/>
</dbReference>
<feature type="domain" description="HTH lacI-type" evidence="4">
    <location>
        <begin position="3"/>
        <end position="58"/>
    </location>
</feature>
<dbReference type="Pfam" id="PF00356">
    <property type="entry name" value="LacI"/>
    <property type="match status" value="1"/>
</dbReference>
<dbReference type="eggNOG" id="COG1609">
    <property type="taxonomic scope" value="Bacteria"/>
</dbReference>
<dbReference type="InterPro" id="IPR000843">
    <property type="entry name" value="HTH_LacI"/>
</dbReference>
<evidence type="ECO:0000256" key="2">
    <source>
        <dbReference type="ARBA" id="ARBA00023125"/>
    </source>
</evidence>
<dbReference type="SMART" id="SM00354">
    <property type="entry name" value="HTH_LACI"/>
    <property type="match status" value="1"/>
</dbReference>
<dbReference type="GO" id="GO:0000976">
    <property type="term" value="F:transcription cis-regulatory region binding"/>
    <property type="evidence" value="ECO:0007669"/>
    <property type="project" value="TreeGrafter"/>
</dbReference>
<evidence type="ECO:0000259" key="4">
    <source>
        <dbReference type="PROSITE" id="PS50932"/>
    </source>
</evidence>
<dbReference type="KEGG" id="ams:AMIS_55020"/>
<evidence type="ECO:0000256" key="3">
    <source>
        <dbReference type="ARBA" id="ARBA00023163"/>
    </source>
</evidence>
<protein>
    <submittedName>
        <fullName evidence="5">Putative LacI-family transcriptional regulator</fullName>
    </submittedName>
</protein>
<dbReference type="PRINTS" id="PR00036">
    <property type="entry name" value="HTHLACI"/>
</dbReference>
<proteinExistence type="predicted"/>
<dbReference type="OrthoDB" id="3226810at2"/>
<sequence>MAVTLADVARLAGVSPATVSRVINDSAKPVNEDLRERVLAAVAELHYVPNAHAQHVARPRQAAVGVIVHDVSDPYFAEITRGLQRQAADHGRLLVICNSYRVPERELAYVALLRAQQVHALILAGSGYHDDAFTATLNAELAAYQHSGGRVAVIGRHRLVGSAVLPANEAGAHALGLRILGLGHRRVGVIAGPRTLTTTTDRLTGFRQAFDECGVELPARRVVHADFTRDGGVTATTTLLDSDPTLTALVALNDSMAVGALATLRERGVRVPEDISVTGFDDMPIARDVTPALTTVRLPLVEMGERAMALALGDDSSPRTEPAPATIAWRASCAPPTP</sequence>
<dbReference type="PROSITE" id="PS50932">
    <property type="entry name" value="HTH_LACI_2"/>
    <property type="match status" value="1"/>
</dbReference>
<dbReference type="Gene3D" id="3.40.50.2300">
    <property type="match status" value="2"/>
</dbReference>
<dbReference type="AlphaFoldDB" id="I0HCI5"/>
<dbReference type="InterPro" id="IPR046335">
    <property type="entry name" value="LacI/GalR-like_sensor"/>
</dbReference>
<dbReference type="RefSeq" id="WP_014445610.1">
    <property type="nucleotide sequence ID" value="NC_017093.1"/>
</dbReference>
<dbReference type="GO" id="GO:0003700">
    <property type="term" value="F:DNA-binding transcription factor activity"/>
    <property type="evidence" value="ECO:0007669"/>
    <property type="project" value="TreeGrafter"/>
</dbReference>
<dbReference type="CDD" id="cd06267">
    <property type="entry name" value="PBP1_LacI_sugar_binding-like"/>
    <property type="match status" value="1"/>
</dbReference>
<dbReference type="PANTHER" id="PTHR30146:SF153">
    <property type="entry name" value="LACTOSE OPERON REPRESSOR"/>
    <property type="match status" value="1"/>
</dbReference>
<dbReference type="Proteomes" id="UP000007882">
    <property type="component" value="Chromosome"/>
</dbReference>
<dbReference type="STRING" id="512565.AMIS_55020"/>
<evidence type="ECO:0000313" key="5">
    <source>
        <dbReference type="EMBL" id="BAL90722.1"/>
    </source>
</evidence>
<organism evidence="5 6">
    <name type="scientific">Actinoplanes missouriensis (strain ATCC 14538 / DSM 43046 / CBS 188.64 / JCM 3121 / NBRC 102363 / NCIMB 12654 / NRRL B-3342 / UNCC 431)</name>
    <dbReference type="NCBI Taxonomy" id="512565"/>
    <lineage>
        <taxon>Bacteria</taxon>
        <taxon>Bacillati</taxon>
        <taxon>Actinomycetota</taxon>
        <taxon>Actinomycetes</taxon>
        <taxon>Micromonosporales</taxon>
        <taxon>Micromonosporaceae</taxon>
        <taxon>Actinoplanes</taxon>
    </lineage>
</organism>
<dbReference type="HOGENOM" id="CLU_037628_6_4_11"/>
<keyword evidence="2" id="KW-0238">DNA-binding</keyword>
<dbReference type="CDD" id="cd01392">
    <property type="entry name" value="HTH_LacI"/>
    <property type="match status" value="1"/>
</dbReference>
<dbReference type="PANTHER" id="PTHR30146">
    <property type="entry name" value="LACI-RELATED TRANSCRIPTIONAL REPRESSOR"/>
    <property type="match status" value="1"/>
</dbReference>
<keyword evidence="6" id="KW-1185">Reference proteome</keyword>
<evidence type="ECO:0000313" key="6">
    <source>
        <dbReference type="Proteomes" id="UP000007882"/>
    </source>
</evidence>
<dbReference type="Gene3D" id="1.10.260.40">
    <property type="entry name" value="lambda repressor-like DNA-binding domains"/>
    <property type="match status" value="1"/>
</dbReference>
<name>I0HCI5_ACTM4</name>
<dbReference type="Pfam" id="PF13377">
    <property type="entry name" value="Peripla_BP_3"/>
    <property type="match status" value="1"/>
</dbReference>
<accession>I0HCI5</accession>